<keyword evidence="1" id="KW-0808">Transferase</keyword>
<proteinExistence type="predicted"/>
<dbReference type="GO" id="GO:0030288">
    <property type="term" value="C:outer membrane-bounded periplasmic space"/>
    <property type="evidence" value="ECO:0007669"/>
    <property type="project" value="TreeGrafter"/>
</dbReference>
<dbReference type="SUPFAM" id="SSF53955">
    <property type="entry name" value="Lysozyme-like"/>
    <property type="match status" value="1"/>
</dbReference>
<dbReference type="AlphaFoldDB" id="A0A1J5RYJ7"/>
<reference evidence="4" key="1">
    <citation type="submission" date="2016-10" db="EMBL/GenBank/DDBJ databases">
        <title>Sequence of Gallionella enrichment culture.</title>
        <authorList>
            <person name="Poehlein A."/>
            <person name="Muehling M."/>
            <person name="Daniel R."/>
        </authorList>
    </citation>
    <scope>NUCLEOTIDE SEQUENCE</scope>
</reference>
<evidence type="ECO:0000313" key="4">
    <source>
        <dbReference type="EMBL" id="OIQ93197.1"/>
    </source>
</evidence>
<dbReference type="EMBL" id="MLJW01000213">
    <property type="protein sequence ID" value="OIQ93197.1"/>
    <property type="molecule type" value="Genomic_DNA"/>
</dbReference>
<accession>A0A1J5RYJ7</accession>
<keyword evidence="2" id="KW-1133">Transmembrane helix</keyword>
<evidence type="ECO:0000259" key="3">
    <source>
        <dbReference type="Pfam" id="PF00912"/>
    </source>
</evidence>
<dbReference type="PANTHER" id="PTHR32282:SF33">
    <property type="entry name" value="PEPTIDOGLYCAN GLYCOSYLTRANSFERASE"/>
    <property type="match status" value="1"/>
</dbReference>
<keyword evidence="2" id="KW-0472">Membrane</keyword>
<dbReference type="InterPro" id="IPR050396">
    <property type="entry name" value="Glycosyltr_51/Transpeptidase"/>
</dbReference>
<protein>
    <submittedName>
        <fullName evidence="4">Penicillin-binding protein 1A</fullName>
    </submittedName>
</protein>
<evidence type="ECO:0000256" key="2">
    <source>
        <dbReference type="SAM" id="Phobius"/>
    </source>
</evidence>
<dbReference type="Pfam" id="PF00912">
    <property type="entry name" value="Transgly"/>
    <property type="match status" value="1"/>
</dbReference>
<comment type="caution">
    <text evidence="4">The sequence shown here is derived from an EMBL/GenBank/DDBJ whole genome shotgun (WGS) entry which is preliminary data.</text>
</comment>
<dbReference type="Gene3D" id="1.10.3810.10">
    <property type="entry name" value="Biosynthetic peptidoglycan transglycosylase-like"/>
    <property type="match status" value="1"/>
</dbReference>
<evidence type="ECO:0000256" key="1">
    <source>
        <dbReference type="ARBA" id="ARBA00022679"/>
    </source>
</evidence>
<sequence length="250" mass="26450">MPDNDGGMARGVTTVAWRPHRRRRWWFAAAAVVLVPLLVVAALWPATPGVGDAGSLIRARLAAHGAPVLDSLPGSDKVARALVATEDSRFYVTPGVDPISAARAAVATITGNVDTGAATLEQQLAKNLYFPQDDGLVDKVKEAEVALKLDAAYTKRQILVMYLGAVYFGHGYYGLPAAAQGYFGTQPSALTWAQASLLAGLVQAPSAYDPVGHRDAARLRQRHVLNRLVATGVLTTAEANSAFAAPLNLR</sequence>
<dbReference type="GO" id="GO:0009252">
    <property type="term" value="P:peptidoglycan biosynthetic process"/>
    <property type="evidence" value="ECO:0007669"/>
    <property type="project" value="TreeGrafter"/>
</dbReference>
<dbReference type="GO" id="GO:0008955">
    <property type="term" value="F:peptidoglycan glycosyltransferase activity"/>
    <property type="evidence" value="ECO:0007669"/>
    <property type="project" value="TreeGrafter"/>
</dbReference>
<name>A0A1J5RYJ7_9ZZZZ</name>
<organism evidence="4">
    <name type="scientific">mine drainage metagenome</name>
    <dbReference type="NCBI Taxonomy" id="410659"/>
    <lineage>
        <taxon>unclassified sequences</taxon>
        <taxon>metagenomes</taxon>
        <taxon>ecological metagenomes</taxon>
    </lineage>
</organism>
<feature type="domain" description="Glycosyl transferase family 51" evidence="3">
    <location>
        <begin position="75"/>
        <end position="228"/>
    </location>
</feature>
<dbReference type="PANTHER" id="PTHR32282">
    <property type="entry name" value="BINDING PROTEIN TRANSPEPTIDASE, PUTATIVE-RELATED"/>
    <property type="match status" value="1"/>
</dbReference>
<dbReference type="InterPro" id="IPR036950">
    <property type="entry name" value="PBP_transglycosylase"/>
</dbReference>
<keyword evidence="2" id="KW-0812">Transmembrane</keyword>
<feature type="transmembrane region" description="Helical" evidence="2">
    <location>
        <begin position="25"/>
        <end position="46"/>
    </location>
</feature>
<dbReference type="InterPro" id="IPR001264">
    <property type="entry name" value="Glyco_trans_51"/>
</dbReference>
<dbReference type="InterPro" id="IPR023346">
    <property type="entry name" value="Lysozyme-like_dom_sf"/>
</dbReference>
<gene>
    <name evidence="4" type="primary">mrcA_6</name>
    <name evidence="4" type="ORF">GALL_249030</name>
</gene>